<dbReference type="EMBL" id="CAADFA010000411">
    <property type="protein sequence ID" value="VFJ66080.1"/>
    <property type="molecule type" value="Genomic_DNA"/>
</dbReference>
<evidence type="ECO:0000313" key="1">
    <source>
        <dbReference type="EMBL" id="VFJ66080.1"/>
    </source>
</evidence>
<proteinExistence type="predicted"/>
<name>A0A450TRL7_9GAMM</name>
<dbReference type="EMBL" id="CAADFL010000946">
    <property type="protein sequence ID" value="VFK23779.1"/>
    <property type="molecule type" value="Genomic_DNA"/>
</dbReference>
<dbReference type="EMBL" id="CAADEZ010000558">
    <property type="protein sequence ID" value="VFJ70723.1"/>
    <property type="molecule type" value="Genomic_DNA"/>
</dbReference>
<sequence>MPLYLCSEDRIKGLIRLLSIGLRILCLFEFSVRKALNDGGEKLAGIYKGNPKCATAKPTAEMMLKSFKLDYFDRG</sequence>
<organism evidence="2">
    <name type="scientific">Candidatus Kentrum sp. FM</name>
    <dbReference type="NCBI Taxonomy" id="2126340"/>
    <lineage>
        <taxon>Bacteria</taxon>
        <taxon>Pseudomonadati</taxon>
        <taxon>Pseudomonadota</taxon>
        <taxon>Gammaproteobacteria</taxon>
        <taxon>Candidatus Kentrum</taxon>
    </lineage>
</organism>
<accession>A0A450TRL7</accession>
<protein>
    <submittedName>
        <fullName evidence="2">Uncharacterized protein</fullName>
    </submittedName>
</protein>
<gene>
    <name evidence="2" type="ORF">BECKFM1743A_GA0114220_105583</name>
    <name evidence="3" type="ORF">BECKFM1743B_GA0114221_109462</name>
    <name evidence="1" type="ORF">BECKFM1743C_GA0114222_104113</name>
</gene>
<dbReference type="AlphaFoldDB" id="A0A450TRL7"/>
<reference evidence="2" key="1">
    <citation type="submission" date="2019-02" db="EMBL/GenBank/DDBJ databases">
        <authorList>
            <person name="Gruber-Vodicka R. H."/>
            <person name="Seah K. B. B."/>
        </authorList>
    </citation>
    <scope>NUCLEOTIDE SEQUENCE</scope>
    <source>
        <strain evidence="2">BECK_BZ163</strain>
        <strain evidence="3">BECK_BZ164</strain>
        <strain evidence="1">BECK_BZ165</strain>
    </source>
</reference>
<evidence type="ECO:0000313" key="2">
    <source>
        <dbReference type="EMBL" id="VFJ70723.1"/>
    </source>
</evidence>
<evidence type="ECO:0000313" key="3">
    <source>
        <dbReference type="EMBL" id="VFK23779.1"/>
    </source>
</evidence>